<feature type="region of interest" description="Disordered" evidence="1">
    <location>
        <begin position="170"/>
        <end position="194"/>
    </location>
</feature>
<reference evidence="3 4" key="1">
    <citation type="submission" date="2024-01" db="EMBL/GenBank/DDBJ databases">
        <authorList>
            <person name="Allen C."/>
            <person name="Tagirdzhanova G."/>
        </authorList>
    </citation>
    <scope>NUCLEOTIDE SEQUENCE [LARGE SCALE GENOMIC DNA]</scope>
</reference>
<dbReference type="Gene3D" id="3.40.630.30">
    <property type="match status" value="1"/>
</dbReference>
<proteinExistence type="predicted"/>
<dbReference type="InterPro" id="IPR016181">
    <property type="entry name" value="Acyl_CoA_acyltransferase"/>
</dbReference>
<evidence type="ECO:0000259" key="2">
    <source>
        <dbReference type="Pfam" id="PF13302"/>
    </source>
</evidence>
<dbReference type="InterPro" id="IPR000182">
    <property type="entry name" value="GNAT_dom"/>
</dbReference>
<accession>A0ABP0CRS4</accession>
<evidence type="ECO:0000256" key="1">
    <source>
        <dbReference type="SAM" id="MobiDB-lite"/>
    </source>
</evidence>
<dbReference type="Proteomes" id="UP001642406">
    <property type="component" value="Unassembled WGS sequence"/>
</dbReference>
<name>A0ABP0CRS4_9PEZI</name>
<dbReference type="PANTHER" id="PTHR43441">
    <property type="entry name" value="RIBOSOMAL-PROTEIN-SERINE ACETYLTRANSFERASE"/>
    <property type="match status" value="1"/>
</dbReference>
<evidence type="ECO:0000313" key="3">
    <source>
        <dbReference type="EMBL" id="CAK7234596.1"/>
    </source>
</evidence>
<dbReference type="SUPFAM" id="SSF55729">
    <property type="entry name" value="Acyl-CoA N-acyltransferases (Nat)"/>
    <property type="match status" value="1"/>
</dbReference>
<gene>
    <name evidence="3" type="ORF">SBRCBS47491_009003</name>
</gene>
<dbReference type="Pfam" id="PF13302">
    <property type="entry name" value="Acetyltransf_3"/>
    <property type="match status" value="1"/>
</dbReference>
<dbReference type="PANTHER" id="PTHR43441:SF5">
    <property type="entry name" value="FAMILY ACETYLTRANSFERASE, PUTATIVE-RELATED"/>
    <property type="match status" value="1"/>
</dbReference>
<dbReference type="InterPro" id="IPR051908">
    <property type="entry name" value="Ribosomal_N-acetyltransferase"/>
</dbReference>
<feature type="domain" description="N-acetyltransferase" evidence="2">
    <location>
        <begin position="13"/>
        <end position="154"/>
    </location>
</feature>
<feature type="compositionally biased region" description="Low complexity" evidence="1">
    <location>
        <begin position="173"/>
        <end position="184"/>
    </location>
</feature>
<dbReference type="EMBL" id="CAWUHC010000130">
    <property type="protein sequence ID" value="CAK7234596.1"/>
    <property type="molecule type" value="Genomic_DNA"/>
</dbReference>
<protein>
    <recommendedName>
        <fullName evidence="2">N-acetyltransferase domain-containing protein</fullName>
    </recommendedName>
</protein>
<organism evidence="3 4">
    <name type="scientific">Sporothrix bragantina</name>
    <dbReference type="NCBI Taxonomy" id="671064"/>
    <lineage>
        <taxon>Eukaryota</taxon>
        <taxon>Fungi</taxon>
        <taxon>Dikarya</taxon>
        <taxon>Ascomycota</taxon>
        <taxon>Pezizomycotina</taxon>
        <taxon>Sordariomycetes</taxon>
        <taxon>Sordariomycetidae</taxon>
        <taxon>Ophiostomatales</taxon>
        <taxon>Ophiostomataceae</taxon>
        <taxon>Sporothrix</taxon>
    </lineage>
</organism>
<keyword evidence="4" id="KW-1185">Reference proteome</keyword>
<sequence length="224" mass="24609">MASTVTPATPPARHAARFVDLVLKHPEVCTYVAFPTVDSVDDFLNKVYNPVATSLNDCLYAIIDKTKAANDVDSRFAGVLSFNYTSKEEAVSEFGALVFPAFQRSHVAANAIGLALIFAMDPPSQGGLGLRRVMWQANAKNEASRRIALRMGFEFEGIQRWQRTFAPNRACQEGSGESSAALAARNGTRPEDEVQGRHTAVYSVVWDEWDAKRPSVLAQMALRK</sequence>
<evidence type="ECO:0000313" key="4">
    <source>
        <dbReference type="Proteomes" id="UP001642406"/>
    </source>
</evidence>
<comment type="caution">
    <text evidence="3">The sequence shown here is derived from an EMBL/GenBank/DDBJ whole genome shotgun (WGS) entry which is preliminary data.</text>
</comment>